<feature type="region of interest" description="Disordered" evidence="2">
    <location>
        <begin position="413"/>
        <end position="460"/>
    </location>
</feature>
<reference evidence="3 4" key="1">
    <citation type="submission" date="2019-08" db="EMBL/GenBank/DDBJ databases">
        <title>Deep-cultivation of Planctomycetes and their phenomic and genomic characterization uncovers novel biology.</title>
        <authorList>
            <person name="Wiegand S."/>
            <person name="Jogler M."/>
            <person name="Boedeker C."/>
            <person name="Pinto D."/>
            <person name="Vollmers J."/>
            <person name="Rivas-Marin E."/>
            <person name="Kohn T."/>
            <person name="Peeters S.H."/>
            <person name="Heuer A."/>
            <person name="Rast P."/>
            <person name="Oberbeckmann S."/>
            <person name="Bunk B."/>
            <person name="Jeske O."/>
            <person name="Meyerdierks A."/>
            <person name="Storesund J.E."/>
            <person name="Kallscheuer N."/>
            <person name="Luecker S."/>
            <person name="Lage O.M."/>
            <person name="Pohl T."/>
            <person name="Merkel B.J."/>
            <person name="Hornburger P."/>
            <person name="Mueller R.-W."/>
            <person name="Bruemmer F."/>
            <person name="Labrenz M."/>
            <person name="Spormann A.M."/>
            <person name="Op den Camp H."/>
            <person name="Overmann J."/>
            <person name="Amann R."/>
            <person name="Jetten M.S.M."/>
            <person name="Mascher T."/>
            <person name="Medema M.H."/>
            <person name="Devos D.P."/>
            <person name="Kaster A.-K."/>
            <person name="Ovreas L."/>
            <person name="Rohde M."/>
            <person name="Galperin M.Y."/>
            <person name="Jogler C."/>
        </authorList>
    </citation>
    <scope>NUCLEOTIDE SEQUENCE [LARGE SCALE GENOMIC DNA]</scope>
    <source>
        <strain evidence="3 4">UC8</strain>
    </source>
</reference>
<feature type="compositionally biased region" description="Low complexity" evidence="2">
    <location>
        <begin position="54"/>
        <end position="67"/>
    </location>
</feature>
<dbReference type="GO" id="GO:0006281">
    <property type="term" value="P:DNA repair"/>
    <property type="evidence" value="ECO:0007669"/>
    <property type="project" value="TreeGrafter"/>
</dbReference>
<evidence type="ECO:0000256" key="2">
    <source>
        <dbReference type="SAM" id="MobiDB-lite"/>
    </source>
</evidence>
<dbReference type="AlphaFoldDB" id="A0A5B9QT67"/>
<protein>
    <submittedName>
        <fullName evidence="3">DNA polymerase IV</fullName>
    </submittedName>
</protein>
<feature type="compositionally biased region" description="Polar residues" evidence="2">
    <location>
        <begin position="417"/>
        <end position="429"/>
    </location>
</feature>
<evidence type="ECO:0000313" key="4">
    <source>
        <dbReference type="Proteomes" id="UP000325286"/>
    </source>
</evidence>
<feature type="compositionally biased region" description="Basic and acidic residues" evidence="2">
    <location>
        <begin position="444"/>
        <end position="457"/>
    </location>
</feature>
<feature type="region of interest" description="Disordered" evidence="2">
    <location>
        <begin position="46"/>
        <end position="76"/>
    </location>
</feature>
<proteinExistence type="predicted"/>
<name>A0A5B9QT67_9BACT</name>
<accession>A0A5B9QT67</accession>
<evidence type="ECO:0000313" key="3">
    <source>
        <dbReference type="EMBL" id="QEG41102.1"/>
    </source>
</evidence>
<sequence length="559" mass="61303">MLDPRRGRVVVAASDDAMACGLRPQMPLVEARSLLQQRFAWLQEGAGQAHPTGQAHQAHQADQARQAGGPEKPSPSGVVVCQYDPAADRAGLRQLAEVLSLQISPLVALEPLEKARWAGQLLHQPQALLLDVSGIGELFGDEQKLLQQTASLLDQQGFSAQLAITSSVGSAWAIAHYGSPHSGRRQHGCLTWLVPAGETETALAELPVIALRIAVDAAEKLHRLGIRRVDELLRLPRSGLATRLGSGLLQRIDQALGTVDQTLPVHHAAAEDVVSTDLEYPTYATDLLKHRIEQLVKQLAAGLASRQQGALRLTCRLDLQAHQSQRMQLGLFAPTADADHLTGLLHSVFEQQRLTARVHRIVLAAPLTGPLRMHQRSLLTAHGGEGQGDAAALAKLIDGLSGRLGGERVLGVRRSSNPLPEQAFQTSVLTGRRAQRNAAASNTRSRETRASDTRAGADRPPTLAAEIPLRRPLDLLRQPQPIEASQLHRDGWPQQIKLRRWPAAQGVNRAWGPERIETGWWQGPSIRRDYFRLETEAGQWLWVYRQLGQNSWWLHGWFG</sequence>
<dbReference type="SUPFAM" id="SSF56672">
    <property type="entry name" value="DNA/RNA polymerases"/>
    <property type="match status" value="1"/>
</dbReference>
<organism evidence="3 4">
    <name type="scientific">Roseimaritima ulvae</name>
    <dbReference type="NCBI Taxonomy" id="980254"/>
    <lineage>
        <taxon>Bacteria</taxon>
        <taxon>Pseudomonadati</taxon>
        <taxon>Planctomycetota</taxon>
        <taxon>Planctomycetia</taxon>
        <taxon>Pirellulales</taxon>
        <taxon>Pirellulaceae</taxon>
        <taxon>Roseimaritima</taxon>
    </lineage>
</organism>
<dbReference type="PANTHER" id="PTHR35369:SF2">
    <property type="entry name" value="BLR3025 PROTEIN"/>
    <property type="match status" value="1"/>
</dbReference>
<dbReference type="EMBL" id="CP042914">
    <property type="protein sequence ID" value="QEG41102.1"/>
    <property type="molecule type" value="Genomic_DNA"/>
</dbReference>
<dbReference type="KEGG" id="rul:UC8_31200"/>
<keyword evidence="1" id="KW-0227">DNA damage</keyword>
<evidence type="ECO:0000256" key="1">
    <source>
        <dbReference type="ARBA" id="ARBA00022763"/>
    </source>
</evidence>
<dbReference type="OrthoDB" id="9788640at2"/>
<dbReference type="InterPro" id="IPR050356">
    <property type="entry name" value="SulA_CellDiv_inhibitor"/>
</dbReference>
<dbReference type="PANTHER" id="PTHR35369">
    <property type="entry name" value="BLR3025 PROTEIN-RELATED"/>
    <property type="match status" value="1"/>
</dbReference>
<dbReference type="Proteomes" id="UP000325286">
    <property type="component" value="Chromosome"/>
</dbReference>
<dbReference type="CDD" id="cd03468">
    <property type="entry name" value="PolY_like"/>
    <property type="match status" value="1"/>
</dbReference>
<keyword evidence="4" id="KW-1185">Reference proteome</keyword>
<gene>
    <name evidence="3" type="ORF">UC8_31200</name>
</gene>
<dbReference type="InterPro" id="IPR043502">
    <property type="entry name" value="DNA/RNA_pol_sf"/>
</dbReference>